<name>A0A2M4B6Y6_9DIPT</name>
<reference evidence="1" key="1">
    <citation type="submission" date="2018-01" db="EMBL/GenBank/DDBJ databases">
        <title>An insight into the sialome of Amazonian anophelines.</title>
        <authorList>
            <person name="Ribeiro J.M."/>
            <person name="Scarpassa V."/>
            <person name="Calvo E."/>
        </authorList>
    </citation>
    <scope>NUCLEOTIDE SEQUENCE</scope>
    <source>
        <tissue evidence="1">Salivary glands</tissue>
    </source>
</reference>
<organism evidence="1">
    <name type="scientific">Anopheles triannulatus</name>
    <dbReference type="NCBI Taxonomy" id="58253"/>
    <lineage>
        <taxon>Eukaryota</taxon>
        <taxon>Metazoa</taxon>
        <taxon>Ecdysozoa</taxon>
        <taxon>Arthropoda</taxon>
        <taxon>Hexapoda</taxon>
        <taxon>Insecta</taxon>
        <taxon>Pterygota</taxon>
        <taxon>Neoptera</taxon>
        <taxon>Endopterygota</taxon>
        <taxon>Diptera</taxon>
        <taxon>Nematocera</taxon>
        <taxon>Culicoidea</taxon>
        <taxon>Culicidae</taxon>
        <taxon>Anophelinae</taxon>
        <taxon>Anopheles</taxon>
    </lineage>
</organism>
<protein>
    <submittedName>
        <fullName evidence="1">Putative secreted protein</fullName>
    </submittedName>
</protein>
<accession>A0A2M4B6Y6</accession>
<evidence type="ECO:0000313" key="1">
    <source>
        <dbReference type="EMBL" id="MBW48578.1"/>
    </source>
</evidence>
<dbReference type="EMBL" id="GGFK01015257">
    <property type="protein sequence ID" value="MBW48578.1"/>
    <property type="molecule type" value="Transcribed_RNA"/>
</dbReference>
<dbReference type="AlphaFoldDB" id="A0A2M4B6Y6"/>
<proteinExistence type="predicted"/>
<sequence length="145" mass="15690">MMARCRLTLALVFGSRGLRLTLADSLLPSSPARVLTMPPGPVSGEYCRRCYRSSLLFAKFGVILLGISSDGCRLLRIPRGAFAQLLGHGPVALQRCTRWRRCMARPRRPTSSDLVPFGHAASGARMFSCVKCIILQGGPSAATAR</sequence>